<proteinExistence type="predicted"/>
<dbReference type="EMBL" id="JAWDID010000010">
    <property type="protein sequence ID" value="MDU0340001.1"/>
    <property type="molecule type" value="Genomic_DNA"/>
</dbReference>
<dbReference type="Proteomes" id="UP001254257">
    <property type="component" value="Unassembled WGS sequence"/>
</dbReference>
<feature type="signal peptide" evidence="1">
    <location>
        <begin position="1"/>
        <end position="19"/>
    </location>
</feature>
<feature type="chain" id="PRO_5045843570" description="Protease inhibitor Inh" evidence="1">
    <location>
        <begin position="20"/>
        <end position="139"/>
    </location>
</feature>
<name>A0ABU3S5K4_9HYPH</name>
<comment type="caution">
    <text evidence="2">The sequence shown here is derived from an EMBL/GenBank/DDBJ whole genome shotgun (WGS) entry which is preliminary data.</text>
</comment>
<evidence type="ECO:0008006" key="4">
    <source>
        <dbReference type="Google" id="ProtNLM"/>
    </source>
</evidence>
<gene>
    <name evidence="2" type="ORF">RKE40_08915</name>
</gene>
<sequence>MRRGQGLLAVLLLAGAATASEEASAQASPERLQGAWATNAATCDQVFTKRSGRLVFNKNSAEGWSGFIATGKHIRSPNASCDVISSKQKGDVLTFLLGCESEIIFENVSVSVRFKPDGGLVRFDPEFPEVETPYHRCDG</sequence>
<evidence type="ECO:0000256" key="1">
    <source>
        <dbReference type="SAM" id="SignalP"/>
    </source>
</evidence>
<evidence type="ECO:0000313" key="2">
    <source>
        <dbReference type="EMBL" id="MDU0340001.1"/>
    </source>
</evidence>
<accession>A0ABU3S5K4</accession>
<organism evidence="2 3">
    <name type="scientific">Bosea rubneri</name>
    <dbReference type="NCBI Taxonomy" id="3075434"/>
    <lineage>
        <taxon>Bacteria</taxon>
        <taxon>Pseudomonadati</taxon>
        <taxon>Pseudomonadota</taxon>
        <taxon>Alphaproteobacteria</taxon>
        <taxon>Hyphomicrobiales</taxon>
        <taxon>Boseaceae</taxon>
        <taxon>Bosea</taxon>
    </lineage>
</organism>
<protein>
    <recommendedName>
        <fullName evidence="4">Protease inhibitor Inh</fullName>
    </recommendedName>
</protein>
<keyword evidence="1" id="KW-0732">Signal</keyword>
<evidence type="ECO:0000313" key="3">
    <source>
        <dbReference type="Proteomes" id="UP001254257"/>
    </source>
</evidence>
<keyword evidence="3" id="KW-1185">Reference proteome</keyword>
<reference evidence="2 3" key="1">
    <citation type="submission" date="2023-09" db="EMBL/GenBank/DDBJ databases">
        <title>Whole genome shotgun sequencing (WGS) of Bosea sp. ZW T0_25, isolated from stored onions (Allium cepa).</title>
        <authorList>
            <person name="Stoll D.A."/>
            <person name="Huch M."/>
        </authorList>
    </citation>
    <scope>NUCLEOTIDE SEQUENCE [LARGE SCALE GENOMIC DNA]</scope>
    <source>
        <strain evidence="2 3">ZW T0_25</strain>
    </source>
</reference>
<dbReference type="RefSeq" id="WP_316017880.1">
    <property type="nucleotide sequence ID" value="NZ_JAWDID010000010.1"/>
</dbReference>